<keyword evidence="5 8" id="KW-0812">Transmembrane</keyword>
<keyword evidence="6 8" id="KW-1133">Transmembrane helix</keyword>
<dbReference type="GO" id="GO:0005886">
    <property type="term" value="C:plasma membrane"/>
    <property type="evidence" value="ECO:0007669"/>
    <property type="project" value="UniProtKB-SubCell"/>
</dbReference>
<dbReference type="AlphaFoldDB" id="A0A2M6WK18"/>
<dbReference type="Pfam" id="PF01594">
    <property type="entry name" value="AI-2E_transport"/>
    <property type="match status" value="1"/>
</dbReference>
<feature type="transmembrane region" description="Helical" evidence="8">
    <location>
        <begin position="194"/>
        <end position="216"/>
    </location>
</feature>
<evidence type="ECO:0000256" key="2">
    <source>
        <dbReference type="ARBA" id="ARBA00009773"/>
    </source>
</evidence>
<comment type="caution">
    <text evidence="9">The sequence shown here is derived from an EMBL/GenBank/DDBJ whole genome shotgun (WGS) entry which is preliminary data.</text>
</comment>
<gene>
    <name evidence="9" type="ORF">COU06_01735</name>
</gene>
<feature type="transmembrane region" description="Helical" evidence="8">
    <location>
        <begin position="139"/>
        <end position="162"/>
    </location>
</feature>
<evidence type="ECO:0000256" key="3">
    <source>
        <dbReference type="ARBA" id="ARBA00022448"/>
    </source>
</evidence>
<dbReference type="PANTHER" id="PTHR21716">
    <property type="entry name" value="TRANSMEMBRANE PROTEIN"/>
    <property type="match status" value="1"/>
</dbReference>
<keyword evidence="4" id="KW-1003">Cell membrane</keyword>
<dbReference type="PANTHER" id="PTHR21716:SF53">
    <property type="entry name" value="PERMEASE PERM-RELATED"/>
    <property type="match status" value="1"/>
</dbReference>
<sequence>MNLPEFTISWSTLWRVVIMAAIVIILFLSKDILVATLLALIISSSLDPFVDFLEKRRIPRILGTLAIYLMVLLVIALIIYIVVPIVLVEFNSFIVNSNEILGSATETLGINQSIFQTIQEEIDKFTGQLLGGEATFISILSQVLGGLLFLVIITVLSFYLTVGKNGVEMFLQTILPPKQQKGVLDIYAKTRKKIGYWFTGQLFLSAFIGISVYIGLSILGVKYAFIIAISAAILELVPYVGPIFVGSLAILSALSTSFILGLYTLILFIAIQQFESHILIPAVHKYTVNLNPVIVILSLLIGGQVFGIIGIILAIPVAVSVYEILSSWGYAKQPEVIEKYE</sequence>
<organism evidence="9 10">
    <name type="scientific">Candidatus Harrisonbacteria bacterium CG10_big_fil_rev_8_21_14_0_10_38_8</name>
    <dbReference type="NCBI Taxonomy" id="1974582"/>
    <lineage>
        <taxon>Bacteria</taxon>
        <taxon>Candidatus Harrisoniibacteriota</taxon>
    </lineage>
</organism>
<evidence type="ECO:0000256" key="8">
    <source>
        <dbReference type="SAM" id="Phobius"/>
    </source>
</evidence>
<comment type="subcellular location">
    <subcellularLocation>
        <location evidence="1">Cell membrane</location>
        <topology evidence="1">Multi-pass membrane protein</topology>
    </subcellularLocation>
</comment>
<keyword evidence="7 8" id="KW-0472">Membrane</keyword>
<evidence type="ECO:0000313" key="10">
    <source>
        <dbReference type="Proteomes" id="UP000229112"/>
    </source>
</evidence>
<evidence type="ECO:0000313" key="9">
    <source>
        <dbReference type="EMBL" id="PIT93103.1"/>
    </source>
</evidence>
<protein>
    <recommendedName>
        <fullName evidence="11">AI-2E family transporter</fullName>
    </recommendedName>
</protein>
<reference evidence="10" key="1">
    <citation type="submission" date="2017-09" db="EMBL/GenBank/DDBJ databases">
        <title>Depth-based differentiation of microbial function through sediment-hosted aquifers and enrichment of novel symbionts in the deep terrestrial subsurface.</title>
        <authorList>
            <person name="Probst A.J."/>
            <person name="Ladd B."/>
            <person name="Jarett J.K."/>
            <person name="Geller-Mcgrath D.E."/>
            <person name="Sieber C.M.K."/>
            <person name="Emerson J.B."/>
            <person name="Anantharaman K."/>
            <person name="Thomas B.C."/>
            <person name="Malmstrom R."/>
            <person name="Stieglmeier M."/>
            <person name="Klingl A."/>
            <person name="Woyke T."/>
            <person name="Ryan C.M."/>
            <person name="Banfield J.F."/>
        </authorList>
    </citation>
    <scope>NUCLEOTIDE SEQUENCE [LARGE SCALE GENOMIC DNA]</scope>
</reference>
<dbReference type="Proteomes" id="UP000229112">
    <property type="component" value="Unassembled WGS sequence"/>
</dbReference>
<evidence type="ECO:0000256" key="6">
    <source>
        <dbReference type="ARBA" id="ARBA00022989"/>
    </source>
</evidence>
<evidence type="ECO:0000256" key="4">
    <source>
        <dbReference type="ARBA" id="ARBA00022475"/>
    </source>
</evidence>
<dbReference type="EMBL" id="PFAY01000012">
    <property type="protein sequence ID" value="PIT93103.1"/>
    <property type="molecule type" value="Genomic_DNA"/>
</dbReference>
<comment type="similarity">
    <text evidence="2">Belongs to the autoinducer-2 exporter (AI-2E) (TC 2.A.86) family.</text>
</comment>
<accession>A0A2M6WK18</accession>
<feature type="transmembrane region" description="Helical" evidence="8">
    <location>
        <begin position="294"/>
        <end position="322"/>
    </location>
</feature>
<evidence type="ECO:0000256" key="5">
    <source>
        <dbReference type="ARBA" id="ARBA00022692"/>
    </source>
</evidence>
<feature type="transmembrane region" description="Helical" evidence="8">
    <location>
        <begin position="222"/>
        <end position="241"/>
    </location>
</feature>
<keyword evidence="3" id="KW-0813">Transport</keyword>
<evidence type="ECO:0000256" key="7">
    <source>
        <dbReference type="ARBA" id="ARBA00023136"/>
    </source>
</evidence>
<dbReference type="InterPro" id="IPR002549">
    <property type="entry name" value="AI-2E-like"/>
</dbReference>
<evidence type="ECO:0000256" key="1">
    <source>
        <dbReference type="ARBA" id="ARBA00004651"/>
    </source>
</evidence>
<feature type="transmembrane region" description="Helical" evidence="8">
    <location>
        <begin position="65"/>
        <end position="87"/>
    </location>
</feature>
<name>A0A2M6WK18_9BACT</name>
<dbReference type="GO" id="GO:0055085">
    <property type="term" value="P:transmembrane transport"/>
    <property type="evidence" value="ECO:0007669"/>
    <property type="project" value="TreeGrafter"/>
</dbReference>
<proteinExistence type="inferred from homology"/>
<feature type="transmembrane region" description="Helical" evidence="8">
    <location>
        <begin position="248"/>
        <end position="274"/>
    </location>
</feature>
<evidence type="ECO:0008006" key="11">
    <source>
        <dbReference type="Google" id="ProtNLM"/>
    </source>
</evidence>